<dbReference type="Proteomes" id="UP000681340">
    <property type="component" value="Unassembled WGS sequence"/>
</dbReference>
<dbReference type="PANTHER" id="PTHR30212:SF2">
    <property type="entry name" value="PROTEIN YIIM"/>
    <property type="match status" value="1"/>
</dbReference>
<dbReference type="InterPro" id="IPR052353">
    <property type="entry name" value="Benzoxazolinone_Detox_Enz"/>
</dbReference>
<dbReference type="InterPro" id="IPR036010">
    <property type="entry name" value="2Fe-2S_ferredoxin-like_sf"/>
</dbReference>
<gene>
    <name evidence="2" type="ORF">Aau02nite_83040</name>
</gene>
<dbReference type="Pfam" id="PF00111">
    <property type="entry name" value="Fer2"/>
    <property type="match status" value="1"/>
</dbReference>
<evidence type="ECO:0000259" key="1">
    <source>
        <dbReference type="PROSITE" id="PS51085"/>
    </source>
</evidence>
<dbReference type="CDD" id="cd00207">
    <property type="entry name" value="fer2"/>
    <property type="match status" value="1"/>
</dbReference>
<dbReference type="Gene3D" id="3.10.20.30">
    <property type="match status" value="1"/>
</dbReference>
<organism evidence="2 3">
    <name type="scientific">Actinoplanes auranticolor</name>
    <dbReference type="NCBI Taxonomy" id="47988"/>
    <lineage>
        <taxon>Bacteria</taxon>
        <taxon>Bacillati</taxon>
        <taxon>Actinomycetota</taxon>
        <taxon>Actinomycetes</taxon>
        <taxon>Micromonosporales</taxon>
        <taxon>Micromonosporaceae</taxon>
        <taxon>Actinoplanes</taxon>
    </lineage>
</organism>
<feature type="domain" description="2Fe-2S ferredoxin-type" evidence="1">
    <location>
        <begin position="1"/>
        <end position="74"/>
    </location>
</feature>
<dbReference type="PROSITE" id="PS51085">
    <property type="entry name" value="2FE2S_FER_2"/>
    <property type="match status" value="1"/>
</dbReference>
<name>A0A919VXV9_9ACTN</name>
<reference evidence="2" key="1">
    <citation type="submission" date="2021-03" db="EMBL/GenBank/DDBJ databases">
        <title>Whole genome shotgun sequence of Actinoplanes auranticolor NBRC 12245.</title>
        <authorList>
            <person name="Komaki H."/>
            <person name="Tamura T."/>
        </authorList>
    </citation>
    <scope>NUCLEOTIDE SEQUENCE</scope>
    <source>
        <strain evidence="2">NBRC 12245</strain>
    </source>
</reference>
<accession>A0A919VXV9</accession>
<dbReference type="EMBL" id="BOQL01000078">
    <property type="protein sequence ID" value="GIM78895.1"/>
    <property type="molecule type" value="Genomic_DNA"/>
</dbReference>
<protein>
    <recommendedName>
        <fullName evidence="1">2Fe-2S ferredoxin-type domain-containing protein</fullName>
    </recommendedName>
</protein>
<comment type="caution">
    <text evidence="2">The sequence shown here is derived from an EMBL/GenBank/DDBJ whole genome shotgun (WGS) entry which is preliminary data.</text>
</comment>
<evidence type="ECO:0000313" key="2">
    <source>
        <dbReference type="EMBL" id="GIM78895.1"/>
    </source>
</evidence>
<dbReference type="SUPFAM" id="SSF54292">
    <property type="entry name" value="2Fe-2S ferredoxin-like"/>
    <property type="match status" value="1"/>
</dbReference>
<keyword evidence="3" id="KW-1185">Reference proteome</keyword>
<dbReference type="InterPro" id="IPR001041">
    <property type="entry name" value="2Fe-2S_ferredoxin-type"/>
</dbReference>
<dbReference type="AlphaFoldDB" id="A0A919VXV9"/>
<dbReference type="GO" id="GO:0051536">
    <property type="term" value="F:iron-sulfur cluster binding"/>
    <property type="evidence" value="ECO:0007669"/>
    <property type="project" value="InterPro"/>
</dbReference>
<dbReference type="PANTHER" id="PTHR30212">
    <property type="entry name" value="PROTEIN YIIM"/>
    <property type="match status" value="1"/>
</dbReference>
<proteinExistence type="predicted"/>
<dbReference type="InterPro" id="IPR012675">
    <property type="entry name" value="Beta-grasp_dom_sf"/>
</dbReference>
<sequence>MTVPWGDGRDSLLELAEACDVPVRWSCRAGVCHSCETGLLSGEVAYITEPVDPPADGDVLICSARPRGAVVLDL</sequence>
<evidence type="ECO:0000313" key="3">
    <source>
        <dbReference type="Proteomes" id="UP000681340"/>
    </source>
</evidence>